<reference evidence="1 2" key="2">
    <citation type="journal article" date="2016" name="ISME J.">
        <title>Physiological and genomic characterization of two novel marine thaumarchaeal strains indicates niche differentiation.</title>
        <authorList>
            <person name="Bayer B."/>
            <person name="Vojvoda J."/>
            <person name="Offre P."/>
            <person name="Alves R.J."/>
            <person name="Elisabeth N.H."/>
            <person name="Garcia J.A."/>
            <person name="Volland J.M."/>
            <person name="Srivastava A."/>
            <person name="Schleper C."/>
            <person name="Herndl G.J."/>
        </authorList>
    </citation>
    <scope>NUCLEOTIDE SEQUENCE [LARGE SCALE GENOMIC DNA]</scope>
    <source>
        <strain evidence="1 2">NF5</strain>
    </source>
</reference>
<dbReference type="EMBL" id="CP011070">
    <property type="protein sequence ID" value="AJW69725.1"/>
    <property type="molecule type" value="Genomic_DNA"/>
</dbReference>
<proteinExistence type="predicted"/>
<dbReference type="KEGG" id="nin:NADRNF5_0025"/>
<dbReference type="RefSeq" id="WP_192828328.1">
    <property type="nucleotide sequence ID" value="NZ_CP011070.1"/>
</dbReference>
<dbReference type="AlphaFoldDB" id="A0A0D5C072"/>
<dbReference type="HOGENOM" id="CLU_215159_0_0_2"/>
<protein>
    <submittedName>
        <fullName evidence="1">Uncharacterized protein</fullName>
    </submittedName>
</protein>
<gene>
    <name evidence="1" type="ORF">NADRNF5_0025</name>
</gene>
<dbReference type="Proteomes" id="UP000032408">
    <property type="component" value="Chromosome"/>
</dbReference>
<evidence type="ECO:0000313" key="2">
    <source>
        <dbReference type="Proteomes" id="UP000032408"/>
    </source>
</evidence>
<sequence length="50" mass="6015">MIDSISKKENYLKDLVIKLLQERKLSDFDMLDSLFEDLKQELENQQKNIN</sequence>
<evidence type="ECO:0000313" key="1">
    <source>
        <dbReference type="EMBL" id="AJW69725.1"/>
    </source>
</evidence>
<reference evidence="2" key="1">
    <citation type="submission" date="2015-03" db="EMBL/GenBank/DDBJ databases">
        <title>Characterization of two novel Thaumarchaeota isolated from the Northern Adriatic Sea.</title>
        <authorList>
            <person name="Bayer B."/>
            <person name="Vojvoda J."/>
            <person name="Offre P."/>
            <person name="Srivastava A."/>
            <person name="Elisabeth N."/>
            <person name="Garcia J.A.L."/>
            <person name="Schleper C."/>
            <person name="Herndl G.J."/>
        </authorList>
    </citation>
    <scope>NUCLEOTIDE SEQUENCE [LARGE SCALE GENOMIC DNA]</scope>
    <source>
        <strain evidence="2">NF5</strain>
    </source>
</reference>
<dbReference type="GeneID" id="59166980"/>
<dbReference type="STRING" id="1580092.NADRNF5_0025"/>
<name>A0A0D5C072_9ARCH</name>
<dbReference type="OrthoDB" id="3008at2157"/>
<keyword evidence="2" id="KW-1185">Reference proteome</keyword>
<organism evidence="1 2">
    <name type="scientific">Nitrosopumilus adriaticus</name>
    <dbReference type="NCBI Taxonomy" id="1580092"/>
    <lineage>
        <taxon>Archaea</taxon>
        <taxon>Nitrososphaerota</taxon>
        <taxon>Nitrososphaeria</taxon>
        <taxon>Nitrosopumilales</taxon>
        <taxon>Nitrosopumilaceae</taxon>
        <taxon>Nitrosopumilus</taxon>
    </lineage>
</organism>
<accession>A0A0D5C072</accession>